<evidence type="ECO:0000313" key="2">
    <source>
        <dbReference type="Proteomes" id="UP001438707"/>
    </source>
</evidence>
<organism evidence="1 2">
    <name type="scientific">Apatococcus lobatus</name>
    <dbReference type="NCBI Taxonomy" id="904363"/>
    <lineage>
        <taxon>Eukaryota</taxon>
        <taxon>Viridiplantae</taxon>
        <taxon>Chlorophyta</taxon>
        <taxon>core chlorophytes</taxon>
        <taxon>Trebouxiophyceae</taxon>
        <taxon>Chlorellales</taxon>
        <taxon>Chlorellaceae</taxon>
        <taxon>Apatococcus</taxon>
    </lineage>
</organism>
<protein>
    <submittedName>
        <fullName evidence="1">Uncharacterized protein</fullName>
    </submittedName>
</protein>
<proteinExistence type="predicted"/>
<accession>A0AAW1QHA3</accession>
<evidence type="ECO:0000313" key="1">
    <source>
        <dbReference type="EMBL" id="KAK9820792.1"/>
    </source>
</evidence>
<reference evidence="1 2" key="1">
    <citation type="journal article" date="2024" name="Nat. Commun.">
        <title>Phylogenomics reveals the evolutionary origins of lichenization in chlorophyte algae.</title>
        <authorList>
            <person name="Puginier C."/>
            <person name="Libourel C."/>
            <person name="Otte J."/>
            <person name="Skaloud P."/>
            <person name="Haon M."/>
            <person name="Grisel S."/>
            <person name="Petersen M."/>
            <person name="Berrin J.G."/>
            <person name="Delaux P.M."/>
            <person name="Dal Grande F."/>
            <person name="Keller J."/>
        </authorList>
    </citation>
    <scope>NUCLEOTIDE SEQUENCE [LARGE SCALE GENOMIC DNA]</scope>
    <source>
        <strain evidence="1 2">SAG 2145</strain>
    </source>
</reference>
<dbReference type="Proteomes" id="UP001438707">
    <property type="component" value="Unassembled WGS sequence"/>
</dbReference>
<name>A0AAW1QHA3_9CHLO</name>
<gene>
    <name evidence="1" type="ORF">WJX74_004702</name>
</gene>
<comment type="caution">
    <text evidence="1">The sequence shown here is derived from an EMBL/GenBank/DDBJ whole genome shotgun (WGS) entry which is preliminary data.</text>
</comment>
<dbReference type="AlphaFoldDB" id="A0AAW1QHA3"/>
<sequence length="91" mass="10087">MGLRGGTPWGYFWNVDICQAFGHLAKLRAPQSCPKDRHSKTLSGQVAHCQSSRWIRIACSCQSLVLEMVMCQADVTTDLSNVNIATACCRR</sequence>
<dbReference type="EMBL" id="JALJOS010000043">
    <property type="protein sequence ID" value="KAK9820792.1"/>
    <property type="molecule type" value="Genomic_DNA"/>
</dbReference>
<keyword evidence="2" id="KW-1185">Reference proteome</keyword>